<evidence type="ECO:0000259" key="1">
    <source>
        <dbReference type="PROSITE" id="PS50097"/>
    </source>
</evidence>
<dbReference type="Gene3D" id="3.30.710.10">
    <property type="entry name" value="Potassium Channel Kv1.1, Chain A"/>
    <property type="match status" value="1"/>
</dbReference>
<dbReference type="GeneID" id="18913474"/>
<dbReference type="InParanoid" id="K5UJA7"/>
<dbReference type="HOGENOM" id="CLU_033082_3_2_1"/>
<gene>
    <name evidence="2" type="ORF">PHACADRAFT_214184</name>
</gene>
<dbReference type="AlphaFoldDB" id="K5UJA7"/>
<keyword evidence="3" id="KW-1185">Reference proteome</keyword>
<evidence type="ECO:0000313" key="2">
    <source>
        <dbReference type="EMBL" id="EKM49651.1"/>
    </source>
</evidence>
<dbReference type="SMART" id="SM00225">
    <property type="entry name" value="BTB"/>
    <property type="match status" value="1"/>
</dbReference>
<name>K5UJA7_PHACS</name>
<dbReference type="OrthoDB" id="3217871at2759"/>
<sequence length="337" mass="37404">MAADTDREIPVHTLSRHPDLWFEDGNIVLQAEDTVFKVFKSVLSKHALLFADIFSLPQPSKEQEQYDGCVLVKVHDEPKHMATFLQAIFDPTFLLGDSCSGHEYAELLRLSTKYQAHSLRRQVFTFLQHDYPDTLSKYDHVVGDGCQCSVSRGVKGRGWALDAAVANAARDADAPLLLPAALLSLYSAGMDIIVDAGSSGLLQPLNRDVLLKAIPGMWSLGKELTFEPLFSEQMHITTKCNSTSTGACFRNRHKLRAELEVAPSLMNPVTPVSFQPGGTVAGFCSSCQKAVQERYEKVRQEAWDKIPEAFRLPEWDEMRKREEELYSTTGPGSGAIA</sequence>
<dbReference type="Pfam" id="PF00651">
    <property type="entry name" value="BTB"/>
    <property type="match status" value="1"/>
</dbReference>
<evidence type="ECO:0000313" key="3">
    <source>
        <dbReference type="Proteomes" id="UP000008370"/>
    </source>
</evidence>
<protein>
    <recommendedName>
        <fullName evidence="1">BTB domain-containing protein</fullName>
    </recommendedName>
</protein>
<accession>K5UJA7</accession>
<dbReference type="STRING" id="650164.K5UJA7"/>
<organism evidence="2 3">
    <name type="scientific">Phanerochaete carnosa (strain HHB-10118-sp)</name>
    <name type="common">White-rot fungus</name>
    <name type="synonym">Peniophora carnosa</name>
    <dbReference type="NCBI Taxonomy" id="650164"/>
    <lineage>
        <taxon>Eukaryota</taxon>
        <taxon>Fungi</taxon>
        <taxon>Dikarya</taxon>
        <taxon>Basidiomycota</taxon>
        <taxon>Agaricomycotina</taxon>
        <taxon>Agaricomycetes</taxon>
        <taxon>Polyporales</taxon>
        <taxon>Phanerochaetaceae</taxon>
        <taxon>Phanerochaete</taxon>
    </lineage>
</organism>
<dbReference type="RefSeq" id="XP_007401715.1">
    <property type="nucleotide sequence ID" value="XM_007401653.1"/>
</dbReference>
<dbReference type="InterPro" id="IPR000210">
    <property type="entry name" value="BTB/POZ_dom"/>
</dbReference>
<feature type="domain" description="BTB" evidence="1">
    <location>
        <begin position="25"/>
        <end position="97"/>
    </location>
</feature>
<reference evidence="2 3" key="1">
    <citation type="journal article" date="2012" name="BMC Genomics">
        <title>Comparative genomics of the white-rot fungi, Phanerochaete carnosa and P. chrysosporium, to elucidate the genetic basis of the distinct wood types they colonize.</title>
        <authorList>
            <person name="Suzuki H."/>
            <person name="MacDonald J."/>
            <person name="Syed K."/>
            <person name="Salamov A."/>
            <person name="Hori C."/>
            <person name="Aerts A."/>
            <person name="Henrissat B."/>
            <person name="Wiebenga A."/>
            <person name="vanKuyk P.A."/>
            <person name="Barry K."/>
            <person name="Lindquist E."/>
            <person name="LaButti K."/>
            <person name="Lapidus A."/>
            <person name="Lucas S."/>
            <person name="Coutinho P."/>
            <person name="Gong Y."/>
            <person name="Samejima M."/>
            <person name="Mahadevan R."/>
            <person name="Abou-Zaid M."/>
            <person name="de Vries R.P."/>
            <person name="Igarashi K."/>
            <person name="Yadav J.S."/>
            <person name="Grigoriev I.V."/>
            <person name="Master E.R."/>
        </authorList>
    </citation>
    <scope>NUCLEOTIDE SEQUENCE [LARGE SCALE GENOMIC DNA]</scope>
    <source>
        <strain evidence="2 3">HHB-10118-sp</strain>
    </source>
</reference>
<dbReference type="KEGG" id="pco:PHACADRAFT_214184"/>
<dbReference type="Proteomes" id="UP000008370">
    <property type="component" value="Unassembled WGS sequence"/>
</dbReference>
<dbReference type="EMBL" id="JH930480">
    <property type="protein sequence ID" value="EKM49651.1"/>
    <property type="molecule type" value="Genomic_DNA"/>
</dbReference>
<dbReference type="InterPro" id="IPR011333">
    <property type="entry name" value="SKP1/BTB/POZ_sf"/>
</dbReference>
<proteinExistence type="predicted"/>
<dbReference type="SUPFAM" id="SSF54695">
    <property type="entry name" value="POZ domain"/>
    <property type="match status" value="1"/>
</dbReference>
<dbReference type="PROSITE" id="PS50097">
    <property type="entry name" value="BTB"/>
    <property type="match status" value="1"/>
</dbReference>